<accession>A0A5V6M4T5</accession>
<proteinExistence type="predicted"/>
<protein>
    <submittedName>
        <fullName evidence="1">DUF2840 domain-containing protein</fullName>
    </submittedName>
</protein>
<name>A0A5V6M4T5_SALET</name>
<dbReference type="AlphaFoldDB" id="A0A5V6M4T5"/>
<dbReference type="EMBL" id="AAHDEP010000123">
    <property type="protein sequence ID" value="EBU7988121.1"/>
    <property type="molecule type" value="Genomic_DNA"/>
</dbReference>
<dbReference type="Proteomes" id="UP000839928">
    <property type="component" value="Unassembled WGS sequence"/>
</dbReference>
<dbReference type="Pfam" id="PF11000">
    <property type="entry name" value="DUF2840"/>
    <property type="match status" value="1"/>
</dbReference>
<dbReference type="InterPro" id="IPR021263">
    <property type="entry name" value="DUF2840"/>
</dbReference>
<comment type="caution">
    <text evidence="1">The sequence shown here is derived from an EMBL/GenBank/DDBJ whole genome shotgun (WGS) entry which is preliminary data.</text>
</comment>
<sequence length="181" mass="19732">MTASASPAAGAATATPQPSFIVPSGQPASAPLTRVALAYIEARFKLYLRFGEPARTLRLDDWRRCAVFLPGAMLCRIRWQANDYGTIRWQLMVMQACTPLDAAQRIPGVQPGARLLLHTEGDANVRAVLERIDGIEAQGIAVIDVSPAYWRTLGNRLAARSPLPEYTAERHAAWLAGKVLP</sequence>
<organism evidence="1">
    <name type="scientific">Salmonella enterica subsp. enterica serovar Agona</name>
    <dbReference type="NCBI Taxonomy" id="58095"/>
    <lineage>
        <taxon>Bacteria</taxon>
        <taxon>Pseudomonadati</taxon>
        <taxon>Pseudomonadota</taxon>
        <taxon>Gammaproteobacteria</taxon>
        <taxon>Enterobacterales</taxon>
        <taxon>Enterobacteriaceae</taxon>
        <taxon>Salmonella</taxon>
    </lineage>
</organism>
<evidence type="ECO:0000313" key="2">
    <source>
        <dbReference type="EMBL" id="EBU7988121.1"/>
    </source>
</evidence>
<reference evidence="1" key="1">
    <citation type="submission" date="2018-05" db="EMBL/GenBank/DDBJ databases">
        <authorList>
            <person name="Ashton P.M."/>
            <person name="Dallman T."/>
            <person name="Nair S."/>
            <person name="De Pinna E."/>
            <person name="Peters T."/>
            <person name="Grant K."/>
        </authorList>
    </citation>
    <scope>NUCLEOTIDE SEQUENCE [LARGE SCALE GENOMIC DNA]</scope>
    <source>
        <strain evidence="1">250819</strain>
    </source>
</reference>
<dbReference type="EMBL" id="AAHDEP010000007">
    <property type="protein sequence ID" value="EBU7984316.1"/>
    <property type="molecule type" value="Genomic_DNA"/>
</dbReference>
<evidence type="ECO:0000313" key="1">
    <source>
        <dbReference type="EMBL" id="EBU7984316.1"/>
    </source>
</evidence>
<gene>
    <name evidence="1" type="ORF">DLB38_05945</name>
    <name evidence="2" type="ORF">DLB38_26045</name>
</gene>